<evidence type="ECO:0000313" key="3">
    <source>
        <dbReference type="Proteomes" id="UP000246410"/>
    </source>
</evidence>
<feature type="transmembrane region" description="Helical" evidence="1">
    <location>
        <begin position="27"/>
        <end position="56"/>
    </location>
</feature>
<evidence type="ECO:0000256" key="1">
    <source>
        <dbReference type="SAM" id="Phobius"/>
    </source>
</evidence>
<dbReference type="EMBL" id="QGTL01000023">
    <property type="protein sequence ID" value="PWV66913.1"/>
    <property type="molecule type" value="Genomic_DNA"/>
</dbReference>
<keyword evidence="1" id="KW-0812">Transmembrane</keyword>
<evidence type="ECO:0000313" key="2">
    <source>
        <dbReference type="EMBL" id="PWV66913.1"/>
    </source>
</evidence>
<keyword evidence="1" id="KW-1133">Transmembrane helix</keyword>
<proteinExistence type="predicted"/>
<dbReference type="Proteomes" id="UP000246410">
    <property type="component" value="Unassembled WGS sequence"/>
</dbReference>
<keyword evidence="1" id="KW-0472">Membrane</keyword>
<keyword evidence="3" id="KW-1185">Reference proteome</keyword>
<accession>A0A317N0T0</accession>
<sequence>MAVVTPSAARATVDIAGSAWPVYKLEALVAGLVVGALLLLVVGSAQTAVLVAAAVATARWTVGAVRAHSLR</sequence>
<comment type="caution">
    <text evidence="2">The sequence shown here is derived from an EMBL/GenBank/DDBJ whole genome shotgun (WGS) entry which is preliminary data.</text>
</comment>
<name>A0A317N0T0_9NOCA</name>
<dbReference type="RefSeq" id="WP_110041708.1">
    <property type="nucleotide sequence ID" value="NZ_JARWQV010000020.1"/>
</dbReference>
<dbReference type="AlphaFoldDB" id="A0A317N0T0"/>
<protein>
    <submittedName>
        <fullName evidence="2">Uncharacterized protein</fullName>
    </submittedName>
</protein>
<reference evidence="2 3" key="1">
    <citation type="submission" date="2018-05" db="EMBL/GenBank/DDBJ databases">
        <title>Genomic Encyclopedia of Type Strains, Phase IV (KMG-IV): sequencing the most valuable type-strain genomes for metagenomic binning, comparative biology and taxonomic classification.</title>
        <authorList>
            <person name="Goeker M."/>
        </authorList>
    </citation>
    <scope>NUCLEOTIDE SEQUENCE [LARGE SCALE GENOMIC DNA]</scope>
    <source>
        <strain evidence="2 3">DSM 44717</strain>
    </source>
</reference>
<gene>
    <name evidence="2" type="ORF">DFR69_12312</name>
</gene>
<organism evidence="2 3">
    <name type="scientific">Nocardia neocaledoniensis</name>
    <dbReference type="NCBI Taxonomy" id="236511"/>
    <lineage>
        <taxon>Bacteria</taxon>
        <taxon>Bacillati</taxon>
        <taxon>Actinomycetota</taxon>
        <taxon>Actinomycetes</taxon>
        <taxon>Mycobacteriales</taxon>
        <taxon>Nocardiaceae</taxon>
        <taxon>Nocardia</taxon>
    </lineage>
</organism>